<sequence length="136" mass="14757">MTAGSVNNGTDQSNIENSDMEEESLDEYDVAIGALEEHFGRKVGLFSSRPPSGCGGQEALRCTCDRQARPGAAVGAVNGRLSAARPFQRRGRRARVLSITRVLPRPVTVGNLPSAIQPPFVARSEEEKLMRAQKYN</sequence>
<gene>
    <name evidence="2" type="ORF">NDU88_000293</name>
</gene>
<reference evidence="2" key="1">
    <citation type="journal article" date="2022" name="bioRxiv">
        <title>Sequencing and chromosome-scale assembly of the giantPleurodeles waltlgenome.</title>
        <authorList>
            <person name="Brown T."/>
            <person name="Elewa A."/>
            <person name="Iarovenko S."/>
            <person name="Subramanian E."/>
            <person name="Araus A.J."/>
            <person name="Petzold A."/>
            <person name="Susuki M."/>
            <person name="Suzuki K.-i.T."/>
            <person name="Hayashi T."/>
            <person name="Toyoda A."/>
            <person name="Oliveira C."/>
            <person name="Osipova E."/>
            <person name="Leigh N.D."/>
            <person name="Simon A."/>
            <person name="Yun M.H."/>
        </authorList>
    </citation>
    <scope>NUCLEOTIDE SEQUENCE</scope>
    <source>
        <strain evidence="2">20211129_DDA</strain>
        <tissue evidence="2">Liver</tissue>
    </source>
</reference>
<evidence type="ECO:0000256" key="1">
    <source>
        <dbReference type="SAM" id="MobiDB-lite"/>
    </source>
</evidence>
<keyword evidence="3" id="KW-1185">Reference proteome</keyword>
<evidence type="ECO:0000313" key="3">
    <source>
        <dbReference type="Proteomes" id="UP001066276"/>
    </source>
</evidence>
<evidence type="ECO:0000313" key="2">
    <source>
        <dbReference type="EMBL" id="KAJ1102852.1"/>
    </source>
</evidence>
<dbReference type="EMBL" id="JANPWB010000013">
    <property type="protein sequence ID" value="KAJ1102852.1"/>
    <property type="molecule type" value="Genomic_DNA"/>
</dbReference>
<dbReference type="AlphaFoldDB" id="A0AAV7MH10"/>
<protein>
    <submittedName>
        <fullName evidence="2">Uncharacterized protein</fullName>
    </submittedName>
</protein>
<feature type="region of interest" description="Disordered" evidence="1">
    <location>
        <begin position="1"/>
        <end position="24"/>
    </location>
</feature>
<accession>A0AAV7MH10</accession>
<dbReference type="Proteomes" id="UP001066276">
    <property type="component" value="Chromosome 9"/>
</dbReference>
<comment type="caution">
    <text evidence="2">The sequence shown here is derived from an EMBL/GenBank/DDBJ whole genome shotgun (WGS) entry which is preliminary data.</text>
</comment>
<proteinExistence type="predicted"/>
<organism evidence="2 3">
    <name type="scientific">Pleurodeles waltl</name>
    <name type="common">Iberian ribbed newt</name>
    <dbReference type="NCBI Taxonomy" id="8319"/>
    <lineage>
        <taxon>Eukaryota</taxon>
        <taxon>Metazoa</taxon>
        <taxon>Chordata</taxon>
        <taxon>Craniata</taxon>
        <taxon>Vertebrata</taxon>
        <taxon>Euteleostomi</taxon>
        <taxon>Amphibia</taxon>
        <taxon>Batrachia</taxon>
        <taxon>Caudata</taxon>
        <taxon>Salamandroidea</taxon>
        <taxon>Salamandridae</taxon>
        <taxon>Pleurodelinae</taxon>
        <taxon>Pleurodeles</taxon>
    </lineage>
</organism>
<feature type="compositionally biased region" description="Polar residues" evidence="1">
    <location>
        <begin position="1"/>
        <end position="17"/>
    </location>
</feature>
<name>A0AAV7MH10_PLEWA</name>